<protein>
    <submittedName>
        <fullName evidence="1">Uncharacterized protein</fullName>
    </submittedName>
</protein>
<gene>
    <name evidence="1" type="ORF">Loak_0941</name>
</gene>
<proteinExistence type="predicted"/>
<dbReference type="PATRIC" id="fig|29423.5.peg.989"/>
<name>A0A0W0X4J5_9GAMM</name>
<organism evidence="1 2">
    <name type="scientific">Legionella oakridgensis</name>
    <dbReference type="NCBI Taxonomy" id="29423"/>
    <lineage>
        <taxon>Bacteria</taxon>
        <taxon>Pseudomonadati</taxon>
        <taxon>Pseudomonadota</taxon>
        <taxon>Gammaproteobacteria</taxon>
        <taxon>Legionellales</taxon>
        <taxon>Legionellaceae</taxon>
        <taxon>Legionella</taxon>
    </lineage>
</organism>
<dbReference type="RefSeq" id="WP_025385598.1">
    <property type="nucleotide sequence ID" value="NZ_LCUA01000032.1"/>
</dbReference>
<dbReference type="Proteomes" id="UP000054858">
    <property type="component" value="Unassembled WGS sequence"/>
</dbReference>
<evidence type="ECO:0000313" key="2">
    <source>
        <dbReference type="Proteomes" id="UP000054858"/>
    </source>
</evidence>
<reference evidence="1 2" key="1">
    <citation type="submission" date="2015-11" db="EMBL/GenBank/DDBJ databases">
        <title>Genomic analysis of 38 Legionella species identifies large and diverse effector repertoires.</title>
        <authorList>
            <person name="Burstein D."/>
            <person name="Amaro F."/>
            <person name="Zusman T."/>
            <person name="Lifshitz Z."/>
            <person name="Cohen O."/>
            <person name="Gilbert J.A."/>
            <person name="Pupko T."/>
            <person name="Shuman H.A."/>
            <person name="Segal G."/>
        </authorList>
    </citation>
    <scope>NUCLEOTIDE SEQUENCE [LARGE SCALE GENOMIC DNA]</scope>
    <source>
        <strain evidence="1 2">Oak Ridge-10</strain>
    </source>
</reference>
<sequence length="108" mass="12684">MKKKDDVIVIILRPRALFYAWVTDVLSHLKEKNDVNIQDIATNHTVLMAPAKSSEDLSMLFAEHLEAILKREFSRWTTDETLWPPRYDLDVLTQYFDLEIHNTVVDCH</sequence>
<dbReference type="EMBL" id="LNYP01000019">
    <property type="protein sequence ID" value="KTD39515.1"/>
    <property type="molecule type" value="Genomic_DNA"/>
</dbReference>
<evidence type="ECO:0000313" key="1">
    <source>
        <dbReference type="EMBL" id="KTD39515.1"/>
    </source>
</evidence>
<accession>A0A0W0X4J5</accession>
<dbReference type="AlphaFoldDB" id="A0A0W0X4J5"/>
<comment type="caution">
    <text evidence="1">The sequence shown here is derived from an EMBL/GenBank/DDBJ whole genome shotgun (WGS) entry which is preliminary data.</text>
</comment>